<evidence type="ECO:0000313" key="2">
    <source>
        <dbReference type="Proteomes" id="UP000789570"/>
    </source>
</evidence>
<dbReference type="OrthoDB" id="2488861at2759"/>
<dbReference type="Proteomes" id="UP000789570">
    <property type="component" value="Unassembled WGS sequence"/>
</dbReference>
<name>A0A9N9J4I3_9GLOM</name>
<protein>
    <submittedName>
        <fullName evidence="1">3926_t:CDS:1</fullName>
    </submittedName>
</protein>
<sequence>MEPSRLPVTLNQPEILQQSEKTQFDQQDFTKQEDFQGFQTQSLSDHHNKAPSFAANTYKHKVPPPLKQKFQLIEPVFSDDESSSDDDENFSSIDLNSNMTLPKSFEKGPLGALPFTDTNAYSIFCLITQPNLATKVNTTVFTQNGLFFQDEAHLIQWLKMHKDLILQVLNEIFFLLTISNQPVSNQMPTKRTRISLIKSIVPNMVKTNLNWNEVSTKLRQAFENF</sequence>
<keyword evidence="2" id="KW-1185">Reference proteome</keyword>
<proteinExistence type="predicted"/>
<dbReference type="EMBL" id="CAJVPQ010024130">
    <property type="protein sequence ID" value="CAG8764156.1"/>
    <property type="molecule type" value="Genomic_DNA"/>
</dbReference>
<gene>
    <name evidence="1" type="ORF">FCALED_LOCUS17116</name>
</gene>
<feature type="non-terminal residue" evidence="1">
    <location>
        <position position="1"/>
    </location>
</feature>
<comment type="caution">
    <text evidence="1">The sequence shown here is derived from an EMBL/GenBank/DDBJ whole genome shotgun (WGS) entry which is preliminary data.</text>
</comment>
<dbReference type="AlphaFoldDB" id="A0A9N9J4I3"/>
<reference evidence="1" key="1">
    <citation type="submission" date="2021-06" db="EMBL/GenBank/DDBJ databases">
        <authorList>
            <person name="Kallberg Y."/>
            <person name="Tangrot J."/>
            <person name="Rosling A."/>
        </authorList>
    </citation>
    <scope>NUCLEOTIDE SEQUENCE</scope>
    <source>
        <strain evidence="1">UK204</strain>
    </source>
</reference>
<evidence type="ECO:0000313" key="1">
    <source>
        <dbReference type="EMBL" id="CAG8764156.1"/>
    </source>
</evidence>
<organism evidence="1 2">
    <name type="scientific">Funneliformis caledonium</name>
    <dbReference type="NCBI Taxonomy" id="1117310"/>
    <lineage>
        <taxon>Eukaryota</taxon>
        <taxon>Fungi</taxon>
        <taxon>Fungi incertae sedis</taxon>
        <taxon>Mucoromycota</taxon>
        <taxon>Glomeromycotina</taxon>
        <taxon>Glomeromycetes</taxon>
        <taxon>Glomerales</taxon>
        <taxon>Glomeraceae</taxon>
        <taxon>Funneliformis</taxon>
    </lineage>
</organism>
<accession>A0A9N9J4I3</accession>